<organism evidence="2 3">
    <name type="scientific">Proteiniborus ethanoligenes</name>
    <dbReference type="NCBI Taxonomy" id="415015"/>
    <lineage>
        <taxon>Bacteria</taxon>
        <taxon>Bacillati</taxon>
        <taxon>Bacillota</taxon>
        <taxon>Clostridia</taxon>
        <taxon>Eubacteriales</taxon>
        <taxon>Proteiniborus</taxon>
    </lineage>
</organism>
<evidence type="ECO:0000313" key="2">
    <source>
        <dbReference type="EMBL" id="SDZ08785.1"/>
    </source>
</evidence>
<dbReference type="InterPro" id="IPR019606">
    <property type="entry name" value="GerMN"/>
</dbReference>
<sequence length="338" mass="37462">MYIKRLFILAIVLVLAVSLFGCKTIDTMKDLITNEDPDIEIIRSDEDENILEDASLRNTVLYYQNENGYLVPVKRKIPWEEGIAKAALKNIMDSPIVREDIGSIGLNPIIPSGTEIIGMSINQDTGLCKVDFSNGIMNCQSKKDEENMIKGVVYTLTEFANIKEVQIMIDGKMVSELKYGTKINTPLARKDINVVENLKDAASKITVYYKGTSNGEYEYYVPVTVPTLAPNADINTSLEILFDGAPELSGLYTDIPYGVEFQGVEISNGVAYVDIIAQDISTLSEQTVFNKMVKNIGLTLKEFSGVEYVEILLDGKTVEEAGLDINSQDAMPVFANEY</sequence>
<name>A0A1H3Q6X3_9FIRM</name>
<feature type="domain" description="GerMN" evidence="1">
    <location>
        <begin position="84"/>
        <end position="178"/>
    </location>
</feature>
<proteinExistence type="predicted"/>
<dbReference type="PROSITE" id="PS51257">
    <property type="entry name" value="PROKAR_LIPOPROTEIN"/>
    <property type="match status" value="1"/>
</dbReference>
<keyword evidence="3" id="KW-1185">Reference proteome</keyword>
<dbReference type="EMBL" id="FNQE01000018">
    <property type="protein sequence ID" value="SDZ08785.1"/>
    <property type="molecule type" value="Genomic_DNA"/>
</dbReference>
<dbReference type="RefSeq" id="WP_091730118.1">
    <property type="nucleotide sequence ID" value="NZ_FNQE01000018.1"/>
</dbReference>
<evidence type="ECO:0000259" key="1">
    <source>
        <dbReference type="SMART" id="SM00909"/>
    </source>
</evidence>
<dbReference type="Pfam" id="PF10646">
    <property type="entry name" value="Germane"/>
    <property type="match status" value="2"/>
</dbReference>
<dbReference type="OrthoDB" id="9809406at2"/>
<gene>
    <name evidence="2" type="ORF">SAMN05660462_01815</name>
</gene>
<accession>A0A1H3Q6X3</accession>
<reference evidence="2 3" key="1">
    <citation type="submission" date="2016-10" db="EMBL/GenBank/DDBJ databases">
        <authorList>
            <person name="de Groot N.N."/>
        </authorList>
    </citation>
    <scope>NUCLEOTIDE SEQUENCE [LARGE SCALE GENOMIC DNA]</scope>
    <source>
        <strain evidence="2 3">DSM 21650</strain>
    </source>
</reference>
<evidence type="ECO:0000313" key="3">
    <source>
        <dbReference type="Proteomes" id="UP000198625"/>
    </source>
</evidence>
<dbReference type="AlphaFoldDB" id="A0A1H3Q6X3"/>
<dbReference type="STRING" id="415015.SAMN05660462_01815"/>
<feature type="domain" description="GerMN" evidence="1">
    <location>
        <begin position="234"/>
        <end position="322"/>
    </location>
</feature>
<dbReference type="SMART" id="SM00909">
    <property type="entry name" value="Germane"/>
    <property type="match status" value="2"/>
</dbReference>
<protein>
    <submittedName>
        <fullName evidence="2">Germination protein M</fullName>
    </submittedName>
</protein>
<dbReference type="Proteomes" id="UP000198625">
    <property type="component" value="Unassembled WGS sequence"/>
</dbReference>